<gene>
    <name evidence="1" type="ORF">F8M41_025536</name>
</gene>
<protein>
    <submittedName>
        <fullName evidence="1">von willebrand domain-containing protein</fullName>
    </submittedName>
</protein>
<comment type="caution">
    <text evidence="1">The sequence shown here is derived from an EMBL/GenBank/DDBJ whole genome shotgun (WGS) entry which is preliminary data.</text>
</comment>
<dbReference type="Proteomes" id="UP000439903">
    <property type="component" value="Unassembled WGS sequence"/>
</dbReference>
<name>A0A8H4ABL0_GIGMA</name>
<evidence type="ECO:0000313" key="1">
    <source>
        <dbReference type="EMBL" id="KAF0469429.1"/>
    </source>
</evidence>
<sequence>MVIVFDIISFLAIDERGSGFVSEAKILSGQRIDQRIVPVSTVSYKSLSQSLNIVSMKSKTKKSRSSVMKSKSLSRMASYSIVMEPEVSSEICNLKGDVLIESIERSKDSPTLVLPAASTKSKPPKIETLYSFLNFQSFDGSILPSSKFYSWFGKNNFKDFQVIGIENEKVLCLTLALAYLEIIMFETFKDECEMCYEKAKKVLKKEVGGDEQKANDILEKAKKWVKKWVDE</sequence>
<keyword evidence="2" id="KW-1185">Reference proteome</keyword>
<dbReference type="OrthoDB" id="2436307at2759"/>
<proteinExistence type="predicted"/>
<dbReference type="EMBL" id="WTPW01000919">
    <property type="protein sequence ID" value="KAF0469429.1"/>
    <property type="molecule type" value="Genomic_DNA"/>
</dbReference>
<dbReference type="AlphaFoldDB" id="A0A8H4ABL0"/>
<reference evidence="1 2" key="1">
    <citation type="journal article" date="2019" name="Environ. Microbiol.">
        <title>At the nexus of three kingdoms: the genome of the mycorrhizal fungus Gigaspora margarita provides insights into plant, endobacterial and fungal interactions.</title>
        <authorList>
            <person name="Venice F."/>
            <person name="Ghignone S."/>
            <person name="Salvioli di Fossalunga A."/>
            <person name="Amselem J."/>
            <person name="Novero M."/>
            <person name="Xianan X."/>
            <person name="Sedzielewska Toro K."/>
            <person name="Morin E."/>
            <person name="Lipzen A."/>
            <person name="Grigoriev I.V."/>
            <person name="Henrissat B."/>
            <person name="Martin F.M."/>
            <person name="Bonfante P."/>
        </authorList>
    </citation>
    <scope>NUCLEOTIDE SEQUENCE [LARGE SCALE GENOMIC DNA]</scope>
    <source>
        <strain evidence="1 2">BEG34</strain>
    </source>
</reference>
<accession>A0A8H4ABL0</accession>
<organism evidence="1 2">
    <name type="scientific">Gigaspora margarita</name>
    <dbReference type="NCBI Taxonomy" id="4874"/>
    <lineage>
        <taxon>Eukaryota</taxon>
        <taxon>Fungi</taxon>
        <taxon>Fungi incertae sedis</taxon>
        <taxon>Mucoromycota</taxon>
        <taxon>Glomeromycotina</taxon>
        <taxon>Glomeromycetes</taxon>
        <taxon>Diversisporales</taxon>
        <taxon>Gigasporaceae</taxon>
        <taxon>Gigaspora</taxon>
    </lineage>
</organism>
<evidence type="ECO:0000313" key="2">
    <source>
        <dbReference type="Proteomes" id="UP000439903"/>
    </source>
</evidence>